<sequence length="189" mass="21492">MIIASSAKKELAIPMQVLQQQQPSSTTASDTSTTANSDSTIQLAHEYCRQQDHKDIIHFTKRDSNTANDFVTRVFGRLSRNVDELMLINVHESCRPVQCEAFIHENTVFLTSPVKEQWNDGEFQSCVTHLIELAEEKTGCEYLVIAIDRRHCTNNHNAMLRAFMYLGFQMIDPSVYGQEAGYILVGYEL</sequence>
<dbReference type="SUPFAM" id="SSF55729">
    <property type="entry name" value="Acyl-CoA N-acyltransferases (Nat)"/>
    <property type="match status" value="1"/>
</dbReference>
<evidence type="ECO:0000313" key="8">
    <source>
        <dbReference type="Proteomes" id="UP000027586"/>
    </source>
</evidence>
<dbReference type="AlphaFoldDB" id="A0A068RPG2"/>
<evidence type="ECO:0000256" key="4">
    <source>
        <dbReference type="ARBA" id="ARBA00017712"/>
    </source>
</evidence>
<keyword evidence="5" id="KW-0688">Ribosomal frameshifting</keyword>
<keyword evidence="8" id="KW-1185">Reference proteome</keyword>
<dbReference type="InterPro" id="IPR038581">
    <property type="entry name" value="ODC_AZ_sf"/>
</dbReference>
<evidence type="ECO:0000313" key="7">
    <source>
        <dbReference type="EMBL" id="CDH51595.1"/>
    </source>
</evidence>
<dbReference type="Proteomes" id="UP000027586">
    <property type="component" value="Unassembled WGS sequence"/>
</dbReference>
<dbReference type="GO" id="GO:0005634">
    <property type="term" value="C:nucleus"/>
    <property type="evidence" value="ECO:0007669"/>
    <property type="project" value="TreeGrafter"/>
</dbReference>
<dbReference type="VEuPathDB" id="FungiDB:LCOR_03178.1"/>
<dbReference type="Gene3D" id="3.40.630.60">
    <property type="match status" value="1"/>
</dbReference>
<dbReference type="Pfam" id="PF02100">
    <property type="entry name" value="ODC_AZ"/>
    <property type="match status" value="1"/>
</dbReference>
<dbReference type="GO" id="GO:0045732">
    <property type="term" value="P:positive regulation of protein catabolic process"/>
    <property type="evidence" value="ECO:0007669"/>
    <property type="project" value="TreeGrafter"/>
</dbReference>
<proteinExistence type="inferred from homology"/>
<name>A0A068RPG2_9FUNG</name>
<gene>
    <name evidence="7" type="ORF">LCOR_03178.1</name>
</gene>
<feature type="region of interest" description="Disordered" evidence="6">
    <location>
        <begin position="17"/>
        <end position="36"/>
    </location>
</feature>
<comment type="function">
    <text evidence="1">Ornithine decarboxylase (ODC) antizyme protein that negatively regulates ODC activity and intracellular polyamine biosynthesis in response to increased intracellular polyamine levels. Binds to ODC monomers, inhibiting the assembly of the functional ODC homodimer, and targets the monomers for ubiquitin-independent proteolytic destruction by the 26S proteasome.</text>
</comment>
<dbReference type="GO" id="GO:0005737">
    <property type="term" value="C:cytoplasm"/>
    <property type="evidence" value="ECO:0007669"/>
    <property type="project" value="TreeGrafter"/>
</dbReference>
<dbReference type="EMBL" id="CBTN010000010">
    <property type="protein sequence ID" value="CDH51595.1"/>
    <property type="molecule type" value="Genomic_DNA"/>
</dbReference>
<evidence type="ECO:0000256" key="6">
    <source>
        <dbReference type="SAM" id="MobiDB-lite"/>
    </source>
</evidence>
<feature type="compositionally biased region" description="Low complexity" evidence="6">
    <location>
        <begin position="24"/>
        <end position="36"/>
    </location>
</feature>
<evidence type="ECO:0000256" key="2">
    <source>
        <dbReference type="ARBA" id="ARBA00008796"/>
    </source>
</evidence>
<reference evidence="7" key="1">
    <citation type="submission" date="2013-08" db="EMBL/GenBank/DDBJ databases">
        <title>Gene expansion shapes genome architecture in the human pathogen Lichtheimia corymbifera: an evolutionary genomics analysis in the ancient terrestrial Mucorales (Mucoromycotina).</title>
        <authorList>
            <person name="Schwartze V.U."/>
            <person name="Winter S."/>
            <person name="Shelest E."/>
            <person name="Marcet-Houben M."/>
            <person name="Horn F."/>
            <person name="Wehner S."/>
            <person name="Hoffmann K."/>
            <person name="Riege K."/>
            <person name="Sammeth M."/>
            <person name="Nowrousian M."/>
            <person name="Valiante V."/>
            <person name="Linde J."/>
            <person name="Jacobsen I.D."/>
            <person name="Marz M."/>
            <person name="Brakhage A.A."/>
            <person name="Gabaldon T."/>
            <person name="Bocker S."/>
            <person name="Voigt K."/>
        </authorList>
    </citation>
    <scope>NUCLEOTIDE SEQUENCE [LARGE SCALE GENOMIC DNA]</scope>
    <source>
        <strain evidence="7">FSU 9682</strain>
    </source>
</reference>
<dbReference type="PANTHER" id="PTHR10279">
    <property type="entry name" value="ORNITHINE DECARBOXYLASE ANTIZYME"/>
    <property type="match status" value="1"/>
</dbReference>
<dbReference type="OrthoDB" id="5959761at2759"/>
<evidence type="ECO:0000256" key="5">
    <source>
        <dbReference type="ARBA" id="ARBA00022758"/>
    </source>
</evidence>
<dbReference type="InterPro" id="IPR016181">
    <property type="entry name" value="Acyl_CoA_acyltransferase"/>
</dbReference>
<comment type="similarity">
    <text evidence="2">Belongs to the ODC antizyme family.</text>
</comment>
<dbReference type="GO" id="GO:0008073">
    <property type="term" value="F:ornithine decarboxylase inhibitor activity"/>
    <property type="evidence" value="ECO:0007669"/>
    <property type="project" value="InterPro"/>
</dbReference>
<organism evidence="7 8">
    <name type="scientific">Lichtheimia corymbifera JMRC:FSU:9682</name>
    <dbReference type="NCBI Taxonomy" id="1263082"/>
    <lineage>
        <taxon>Eukaryota</taxon>
        <taxon>Fungi</taxon>
        <taxon>Fungi incertae sedis</taxon>
        <taxon>Mucoromycota</taxon>
        <taxon>Mucoromycotina</taxon>
        <taxon>Mucoromycetes</taxon>
        <taxon>Mucorales</taxon>
        <taxon>Lichtheimiaceae</taxon>
        <taxon>Lichtheimia</taxon>
    </lineage>
</organism>
<evidence type="ECO:0000256" key="3">
    <source>
        <dbReference type="ARBA" id="ARBA00011486"/>
    </source>
</evidence>
<dbReference type="GO" id="GO:0075523">
    <property type="term" value="P:viral translational frameshifting"/>
    <property type="evidence" value="ECO:0007669"/>
    <property type="project" value="UniProtKB-KW"/>
</dbReference>
<dbReference type="PANTHER" id="PTHR10279:SF10">
    <property type="entry name" value="ORNITHINE DECARBOXYLASE ANTIZYME"/>
    <property type="match status" value="1"/>
</dbReference>
<comment type="subunit">
    <text evidence="3">Interacts with ODC and thereby sterically blocks ODC homodimerization.</text>
</comment>
<evidence type="ECO:0000256" key="1">
    <source>
        <dbReference type="ARBA" id="ARBA00002307"/>
    </source>
</evidence>
<accession>A0A068RPG2</accession>
<protein>
    <recommendedName>
        <fullName evidence="4">Ornithine decarboxylase antizyme</fullName>
    </recommendedName>
</protein>
<dbReference type="InterPro" id="IPR002993">
    <property type="entry name" value="ODC_AZ"/>
</dbReference>
<comment type="caution">
    <text evidence="7">The sequence shown here is derived from an EMBL/GenBank/DDBJ whole genome shotgun (WGS) entry which is preliminary data.</text>
</comment>